<evidence type="ECO:0000313" key="3">
    <source>
        <dbReference type="EMBL" id="AXE23980.1"/>
    </source>
</evidence>
<dbReference type="Gene3D" id="1.25.40.10">
    <property type="entry name" value="Tetratricopeptide repeat domain"/>
    <property type="match status" value="1"/>
</dbReference>
<protein>
    <recommendedName>
        <fullName evidence="2">CHAT domain-containing protein</fullName>
    </recommendedName>
</protein>
<accession>A0A344TZA9</accession>
<gene>
    <name evidence="3" type="ORF">C0216_11365</name>
</gene>
<evidence type="ECO:0000259" key="2">
    <source>
        <dbReference type="Pfam" id="PF12770"/>
    </source>
</evidence>
<dbReference type="InterPro" id="IPR024983">
    <property type="entry name" value="CHAT_dom"/>
</dbReference>
<dbReference type="Pfam" id="PF12770">
    <property type="entry name" value="CHAT"/>
    <property type="match status" value="1"/>
</dbReference>
<feature type="domain" description="CHAT" evidence="2">
    <location>
        <begin position="1247"/>
        <end position="1538"/>
    </location>
</feature>
<feature type="region of interest" description="Disordered" evidence="1">
    <location>
        <begin position="596"/>
        <end position="615"/>
    </location>
</feature>
<dbReference type="OrthoDB" id="3206999at2"/>
<dbReference type="KEGG" id="sgz:C0216_11365"/>
<evidence type="ECO:0000256" key="1">
    <source>
        <dbReference type="SAM" id="MobiDB-lite"/>
    </source>
</evidence>
<organism evidence="3 4">
    <name type="scientific">Streptomyces globosus</name>
    <dbReference type="NCBI Taxonomy" id="68209"/>
    <lineage>
        <taxon>Bacteria</taxon>
        <taxon>Bacillati</taxon>
        <taxon>Actinomycetota</taxon>
        <taxon>Actinomycetes</taxon>
        <taxon>Kitasatosporales</taxon>
        <taxon>Streptomycetaceae</taxon>
        <taxon>Streptomyces</taxon>
    </lineage>
</organism>
<sequence>MRAEAALHLGRLLLAQTGTLDRRAELPSLAATVAMVGLLHDAAPEQVEPRLWELAVECGADPMSRARAANRLLESARQAGEDDLPGLVTLHHALSDFPEDHPDSGPVRLVAAVGWLERYERTGADRDLDGALTWGRAALRQAPAAGPGRELFLQVLAAALTRECTRRNTGPATAEAVEVCRKLLAVRPGRGPGPDPEHIDALAQLGGALHARYGHTRRPDDLDEAITVLRAATAPGTGAHTASRAPVLKSLASALYKRHQATGDPADLDALIALMEEAVRPGGLEDRAEAARWGSRLVGLRLRRARLPAGPARRGPRAADRPGAVERAEEAVRLLGQAEESGPDADPLVRDVGIELLGPALEELPEDHPDRGPLAAQLGMALLARHRTGTGDPADLEAANRYGREAARLARTADPRNRAGLLLARAQAAEARYERSPDPAELDAAIALYRELAGLEPPPGGELRWHCLHNLGKNLLWRCRARTGSDAGAAAADLDEGVDALRRALALVRPPSEEYLLNASNLALALVHRQGLTDSERDLREARSCLTGLLARLADGDGRAEPARALLATVDARLRERDRVREAGLRGVWQGAQLIPPRSSPEVPPEEAGRRPAGSGAVVPYLHRLGAALSRYDRTGDPDVLEQALDEGRRLMDGMPEGHPSRPEAEGRVGALLLRRFEREGRPDDLDTAIGHLRSAAYGPGANLRQLREVLGMPDAGPAELRRAGGDGAAALLQAEPERGPELSALAAACVRRFERDGARADLDEAVAAAQRAVEAGGGGDRAAHCARLATLGTTLALRHRAVGDAADLERSIGLGREVVEVAGRMAGASAARVLHSALPNLSNRLRERYLLHAGPADLDEAVELGRRAVAMDPGPDHQEPDAAGGHRPAGGGPDPAGTARTNLALALWDRARLRGDAGDLDAAVAHARAAADALPPDSPRTARALAALAGMLADRSALRTAGAGLPGPGGADAADAAERDAVRALEAYADAARCPTSPPQARLDAALAGGRFAADRAAAGLAGWERAADFHAEAVGLLPAAAWRGLGRGDRERLLAPRSHAATDAAACALACGRPEQAVELLDQGRSVLWGQALDARTDLAELARAHPEAAGRLAELRTALEQDPLPLAPFGRVAEDGDRRRRAAAREWDALVADIRTRPGFGYFMLPMPFAELSQAAAGGPLVLVNVSRLRCDALVVTPGRVRVVPLPALDAQDAQARTERYLAAVERLGRPGASAGPVQQTVLDTLEWLWDAVAAPVLDAPEARARQGRRLWWCATGPLALLPVHAAGYHDPDDDRPGDAVVERVVSSYIPTLRALGRARAAGTAGGGTGRLLAAAVSERPSYAPGLEPLQGVRAEAEALRARFPGRHTVLRDAEATRARVLELLPAHGCVHFACHGGQDLADPGRGALYLYDGPLTVADLARLDLPAAELAVLSACQTAVGGAELPNEAIHLAGALLLGNFRQVVSTLWTVGDTTARRVADALYGSLAAAGPDGEPAASPDLARTPYALHAAVARIRAEDPYRPLAWASYVHFGP</sequence>
<proteinExistence type="predicted"/>
<name>A0A344TZA9_9ACTN</name>
<keyword evidence="4" id="KW-1185">Reference proteome</keyword>
<feature type="region of interest" description="Disordered" evidence="1">
    <location>
        <begin position="872"/>
        <end position="899"/>
    </location>
</feature>
<evidence type="ECO:0000313" key="4">
    <source>
        <dbReference type="Proteomes" id="UP000252004"/>
    </source>
</evidence>
<reference evidence="3 4" key="1">
    <citation type="submission" date="2018-01" db="EMBL/GenBank/DDBJ databases">
        <title>Draft genome Sequence of streptomyces globosus LZH-48.</title>
        <authorList>
            <person name="Ran K."/>
            <person name="Li Z."/>
            <person name="Wei S."/>
            <person name="Dong R."/>
        </authorList>
    </citation>
    <scope>NUCLEOTIDE SEQUENCE [LARGE SCALE GENOMIC DNA]</scope>
    <source>
        <strain evidence="3 4">LZH-48</strain>
    </source>
</reference>
<dbReference type="Proteomes" id="UP000252004">
    <property type="component" value="Chromosome"/>
</dbReference>
<dbReference type="InterPro" id="IPR011990">
    <property type="entry name" value="TPR-like_helical_dom_sf"/>
</dbReference>
<dbReference type="EMBL" id="CP030862">
    <property type="protein sequence ID" value="AXE23980.1"/>
    <property type="molecule type" value="Genomic_DNA"/>
</dbReference>